<keyword evidence="5" id="KW-1185">Reference proteome</keyword>
<sequence length="215" mass="22650">MRTDSDLLILAQWFSPSYPLGSFAYSHGLETAIAAGRIDDADSLLAWLQDVLAHGTGLNDCILIRAAHACDDAAAAIGVDARARAFASSAERLAETLVQGGAFARTTAAIWGGTLPELTHPVAVGYAAGRMSLPLELTAQMYLQAFAGNLVSAAVRLVPLGQTEGQACLAALGPLVAQVVEKSRDMDLDDLASSAFLSDVAAMRHETLEHRIFRS</sequence>
<dbReference type="HAMAP" id="MF_01385">
    <property type="entry name" value="UreF"/>
    <property type="match status" value="1"/>
</dbReference>
<dbReference type="Gene3D" id="1.10.4190.10">
    <property type="entry name" value="Urease accessory protein UreF"/>
    <property type="match status" value="1"/>
</dbReference>
<dbReference type="AlphaFoldDB" id="A0A1J0WHT3"/>
<keyword evidence="2 3" id="KW-0143">Chaperone</keyword>
<dbReference type="GO" id="GO:0005737">
    <property type="term" value="C:cytoplasm"/>
    <property type="evidence" value="ECO:0007669"/>
    <property type="project" value="UniProtKB-SubCell"/>
</dbReference>
<comment type="similarity">
    <text evidence="3">Belongs to the UreF family.</text>
</comment>
<comment type="function">
    <text evidence="3">Required for maturation of urease via the functional incorporation of the urease nickel metallocenter.</text>
</comment>
<comment type="subunit">
    <text evidence="3">UreD, UreF and UreG form a complex that acts as a GTP-hydrolysis-dependent molecular chaperone, activating the urease apoprotein by helping to assemble the nickel containing metallocenter of UreC. The UreE protein probably delivers the nickel.</text>
</comment>
<evidence type="ECO:0000256" key="2">
    <source>
        <dbReference type="ARBA" id="ARBA00023186"/>
    </source>
</evidence>
<keyword evidence="1 3" id="KW-0996">Nickel insertion</keyword>
<organism evidence="4 5">
    <name type="scientific">Sulfitobacter alexandrii</name>
    <dbReference type="NCBI Taxonomy" id="1917485"/>
    <lineage>
        <taxon>Bacteria</taxon>
        <taxon>Pseudomonadati</taxon>
        <taxon>Pseudomonadota</taxon>
        <taxon>Alphaproteobacteria</taxon>
        <taxon>Rhodobacterales</taxon>
        <taxon>Roseobacteraceae</taxon>
        <taxon>Sulfitobacter</taxon>
    </lineage>
</organism>
<dbReference type="RefSeq" id="WP_071972029.1">
    <property type="nucleotide sequence ID" value="NZ_CP018076.1"/>
</dbReference>
<gene>
    <name evidence="3" type="primary">ureF</name>
    <name evidence="4" type="ORF">BOO69_09915</name>
</gene>
<dbReference type="PANTHER" id="PTHR33620:SF1">
    <property type="entry name" value="UREASE ACCESSORY PROTEIN F"/>
    <property type="match status" value="1"/>
</dbReference>
<proteinExistence type="inferred from homology"/>
<protein>
    <recommendedName>
        <fullName evidence="3">Urease accessory protein UreF</fullName>
    </recommendedName>
</protein>
<keyword evidence="3" id="KW-0963">Cytoplasm</keyword>
<dbReference type="PANTHER" id="PTHR33620">
    <property type="entry name" value="UREASE ACCESSORY PROTEIN F"/>
    <property type="match status" value="1"/>
</dbReference>
<evidence type="ECO:0000313" key="5">
    <source>
        <dbReference type="Proteomes" id="UP000181897"/>
    </source>
</evidence>
<dbReference type="InterPro" id="IPR038277">
    <property type="entry name" value="UreF_sf"/>
</dbReference>
<dbReference type="InterPro" id="IPR002639">
    <property type="entry name" value="UreF"/>
</dbReference>
<dbReference type="GO" id="GO:0016151">
    <property type="term" value="F:nickel cation binding"/>
    <property type="evidence" value="ECO:0007669"/>
    <property type="project" value="UniProtKB-UniRule"/>
</dbReference>
<evidence type="ECO:0000256" key="3">
    <source>
        <dbReference type="HAMAP-Rule" id="MF_01385"/>
    </source>
</evidence>
<dbReference type="Proteomes" id="UP000181897">
    <property type="component" value="Chromosome"/>
</dbReference>
<dbReference type="OrthoDB" id="9798772at2"/>
<evidence type="ECO:0000313" key="4">
    <source>
        <dbReference type="EMBL" id="APE43694.1"/>
    </source>
</evidence>
<reference evidence="4 5" key="1">
    <citation type="submission" date="2016-11" db="EMBL/GenBank/DDBJ databases">
        <title>Complete genome sequence of Sulfitobacter sp. AM1-D1, a toxic bacteria associated with marine dinoflagellate Alexandrium minutum in East China Sea.</title>
        <authorList>
            <person name="Yang Q."/>
            <person name="Zhang X."/>
            <person name="Tian X."/>
        </authorList>
    </citation>
    <scope>NUCLEOTIDE SEQUENCE [LARGE SCALE GENOMIC DNA]</scope>
    <source>
        <strain evidence="4 5">AM1-D1</strain>
    </source>
</reference>
<accession>A0A1J0WHT3</accession>
<dbReference type="PIRSF" id="PIRSF009467">
    <property type="entry name" value="Ureas_acces_UreF"/>
    <property type="match status" value="1"/>
</dbReference>
<name>A0A1J0WHT3_9RHOB</name>
<dbReference type="STRING" id="1917485.BOO69_09915"/>
<dbReference type="Pfam" id="PF01730">
    <property type="entry name" value="UreF"/>
    <property type="match status" value="1"/>
</dbReference>
<dbReference type="EMBL" id="CP018076">
    <property type="protein sequence ID" value="APE43694.1"/>
    <property type="molecule type" value="Genomic_DNA"/>
</dbReference>
<comment type="subcellular location">
    <subcellularLocation>
        <location evidence="3">Cytoplasm</location>
    </subcellularLocation>
</comment>
<dbReference type="KEGG" id="suam:BOO69_09915"/>
<evidence type="ECO:0000256" key="1">
    <source>
        <dbReference type="ARBA" id="ARBA00022988"/>
    </source>
</evidence>